<dbReference type="OrthoDB" id="6284779at2759"/>
<dbReference type="AlphaFoldDB" id="A0A0R3SFS7"/>
<organism evidence="3">
    <name type="scientific">Hymenolepis diminuta</name>
    <name type="common">Rat tapeworm</name>
    <dbReference type="NCBI Taxonomy" id="6216"/>
    <lineage>
        <taxon>Eukaryota</taxon>
        <taxon>Metazoa</taxon>
        <taxon>Spiralia</taxon>
        <taxon>Lophotrochozoa</taxon>
        <taxon>Platyhelminthes</taxon>
        <taxon>Cestoda</taxon>
        <taxon>Eucestoda</taxon>
        <taxon>Cyclophyllidea</taxon>
        <taxon>Hymenolepididae</taxon>
        <taxon>Hymenolepis</taxon>
    </lineage>
</organism>
<reference evidence="1 2" key="2">
    <citation type="submission" date="2018-11" db="EMBL/GenBank/DDBJ databases">
        <authorList>
            <consortium name="Pathogen Informatics"/>
        </authorList>
    </citation>
    <scope>NUCLEOTIDE SEQUENCE [LARGE SCALE GENOMIC DNA]</scope>
</reference>
<evidence type="ECO:0000313" key="1">
    <source>
        <dbReference type="EMBL" id="VDL37930.1"/>
    </source>
</evidence>
<dbReference type="EMBL" id="UYSG01001198">
    <property type="protein sequence ID" value="VDL37930.1"/>
    <property type="molecule type" value="Genomic_DNA"/>
</dbReference>
<proteinExistence type="predicted"/>
<reference evidence="3" key="1">
    <citation type="submission" date="2017-02" db="UniProtKB">
        <authorList>
            <consortium name="WormBaseParasite"/>
        </authorList>
    </citation>
    <scope>IDENTIFICATION</scope>
</reference>
<dbReference type="Proteomes" id="UP000274504">
    <property type="component" value="Unassembled WGS sequence"/>
</dbReference>
<accession>A0A0R3SFS7</accession>
<evidence type="ECO:0000313" key="3">
    <source>
        <dbReference type="WBParaSite" id="HDID_0000371401-mRNA-1"/>
    </source>
</evidence>
<name>A0A0R3SFS7_HYMDI</name>
<evidence type="ECO:0000313" key="2">
    <source>
        <dbReference type="Proteomes" id="UP000274504"/>
    </source>
</evidence>
<dbReference type="WBParaSite" id="HDID_0000371401-mRNA-1">
    <property type="protein sequence ID" value="HDID_0000371401-mRNA-1"/>
    <property type="gene ID" value="HDID_0000371401"/>
</dbReference>
<protein>
    <submittedName>
        <fullName evidence="3">Reverse transcriptase domain-containing protein</fullName>
    </submittedName>
</protein>
<gene>
    <name evidence="1" type="ORF">HDID_LOCUS3712</name>
</gene>
<sequence length="162" mass="18673">MPILRRTSLSSRLPYRRRCCQNCNDNGHKEGFYEQFNEAEPEQQESIKSDEAELWSALANTVQIYASMRCEATSLEKGIFKECYVRDRNMNLMGLDWIDELNLIPFPDENESCQTPSLKSTNAENLVRGCKQCLHVVEIPHPPFRIQSPEPDSPRTLDPPKV</sequence>